<sequence>MNEGLKKLEKDVFATLDTILKASKLSVKAWDKRGTHVPVKLYAMLVDKAKWPEIDFSKYDKWSKEDKKQADERFNGVVVPSVNKMLMRMAQSAVANAKGFGVDSVPITFIRDTIEKI</sequence>
<evidence type="ECO:0000313" key="1">
    <source>
        <dbReference type="EMBL" id="GAG42294.1"/>
    </source>
</evidence>
<gene>
    <name evidence="1" type="ORF">S01H1_84417</name>
</gene>
<protein>
    <submittedName>
        <fullName evidence="1">Uncharacterized protein</fullName>
    </submittedName>
</protein>
<name>X0XGH5_9ZZZZ</name>
<comment type="caution">
    <text evidence="1">The sequence shown here is derived from an EMBL/GenBank/DDBJ whole genome shotgun (WGS) entry which is preliminary data.</text>
</comment>
<accession>X0XGH5</accession>
<dbReference type="AlphaFoldDB" id="X0XGH5"/>
<dbReference type="EMBL" id="BARS01057626">
    <property type="protein sequence ID" value="GAG42294.1"/>
    <property type="molecule type" value="Genomic_DNA"/>
</dbReference>
<organism evidence="1">
    <name type="scientific">marine sediment metagenome</name>
    <dbReference type="NCBI Taxonomy" id="412755"/>
    <lineage>
        <taxon>unclassified sequences</taxon>
        <taxon>metagenomes</taxon>
        <taxon>ecological metagenomes</taxon>
    </lineage>
</organism>
<proteinExistence type="predicted"/>
<feature type="non-terminal residue" evidence="1">
    <location>
        <position position="117"/>
    </location>
</feature>
<reference evidence="1" key="1">
    <citation type="journal article" date="2014" name="Front. Microbiol.">
        <title>High frequency of phylogenetically diverse reductive dehalogenase-homologous genes in deep subseafloor sedimentary metagenomes.</title>
        <authorList>
            <person name="Kawai M."/>
            <person name="Futagami T."/>
            <person name="Toyoda A."/>
            <person name="Takaki Y."/>
            <person name="Nishi S."/>
            <person name="Hori S."/>
            <person name="Arai W."/>
            <person name="Tsubouchi T."/>
            <person name="Morono Y."/>
            <person name="Uchiyama I."/>
            <person name="Ito T."/>
            <person name="Fujiyama A."/>
            <person name="Inagaki F."/>
            <person name="Takami H."/>
        </authorList>
    </citation>
    <scope>NUCLEOTIDE SEQUENCE</scope>
    <source>
        <strain evidence="1">Expedition CK06-06</strain>
    </source>
</reference>